<dbReference type="HOGENOM" id="CLU_208802_0_0_1"/>
<feature type="non-terminal residue" evidence="1">
    <location>
        <position position="1"/>
    </location>
</feature>
<reference evidence="2" key="2">
    <citation type="submission" date="2015-01" db="EMBL/GenBank/DDBJ databases">
        <title>Evolutionary Origins and Diversification of the Mycorrhizal Mutualists.</title>
        <authorList>
            <consortium name="DOE Joint Genome Institute"/>
            <consortium name="Mycorrhizal Genomics Consortium"/>
            <person name="Kohler A."/>
            <person name="Kuo A."/>
            <person name="Nagy L.G."/>
            <person name="Floudas D."/>
            <person name="Copeland A."/>
            <person name="Barry K.W."/>
            <person name="Cichocki N."/>
            <person name="Veneault-Fourrey C."/>
            <person name="LaButti K."/>
            <person name="Lindquist E.A."/>
            <person name="Lipzen A."/>
            <person name="Lundell T."/>
            <person name="Morin E."/>
            <person name="Murat C."/>
            <person name="Riley R."/>
            <person name="Ohm R."/>
            <person name="Sun H."/>
            <person name="Tunlid A."/>
            <person name="Henrissat B."/>
            <person name="Grigoriev I.V."/>
            <person name="Hibbett D.S."/>
            <person name="Martin F."/>
        </authorList>
    </citation>
    <scope>NUCLEOTIDE SEQUENCE [LARGE SCALE GENOMIC DNA]</scope>
    <source>
        <strain evidence="2">ATCC 200175</strain>
    </source>
</reference>
<evidence type="ECO:0000313" key="1">
    <source>
        <dbReference type="EMBL" id="KIJ10614.1"/>
    </source>
</evidence>
<proteinExistence type="predicted"/>
<dbReference type="Proteomes" id="UP000053647">
    <property type="component" value="Unassembled WGS sequence"/>
</dbReference>
<organism evidence="1 2">
    <name type="scientific">Paxillus involutus ATCC 200175</name>
    <dbReference type="NCBI Taxonomy" id="664439"/>
    <lineage>
        <taxon>Eukaryota</taxon>
        <taxon>Fungi</taxon>
        <taxon>Dikarya</taxon>
        <taxon>Basidiomycota</taxon>
        <taxon>Agaricomycotina</taxon>
        <taxon>Agaricomycetes</taxon>
        <taxon>Agaricomycetidae</taxon>
        <taxon>Boletales</taxon>
        <taxon>Paxilineae</taxon>
        <taxon>Paxillaceae</taxon>
        <taxon>Paxillus</taxon>
    </lineage>
</organism>
<name>A0A0C9SRR1_PAXIN</name>
<sequence>GEGGDKSSIEVTETKEGSYGFYVFRDVPLSDGIKFDRVHLDNSFLEDQSEVVDFFDIEFTFLQF</sequence>
<accession>A0A0C9SRR1</accession>
<evidence type="ECO:0000313" key="2">
    <source>
        <dbReference type="Proteomes" id="UP000053647"/>
    </source>
</evidence>
<gene>
    <name evidence="1" type="ORF">PAXINDRAFT_85776</name>
</gene>
<dbReference type="AlphaFoldDB" id="A0A0C9SRR1"/>
<protein>
    <submittedName>
        <fullName evidence="1">Uncharacterized protein</fullName>
    </submittedName>
</protein>
<dbReference type="EMBL" id="KN819401">
    <property type="protein sequence ID" value="KIJ10614.1"/>
    <property type="molecule type" value="Genomic_DNA"/>
</dbReference>
<keyword evidence="2" id="KW-1185">Reference proteome</keyword>
<reference evidence="1 2" key="1">
    <citation type="submission" date="2014-06" db="EMBL/GenBank/DDBJ databases">
        <authorList>
            <consortium name="DOE Joint Genome Institute"/>
            <person name="Kuo A."/>
            <person name="Kohler A."/>
            <person name="Nagy L.G."/>
            <person name="Floudas D."/>
            <person name="Copeland A."/>
            <person name="Barry K.W."/>
            <person name="Cichocki N."/>
            <person name="Veneault-Fourrey C."/>
            <person name="LaButti K."/>
            <person name="Lindquist E.A."/>
            <person name="Lipzen A."/>
            <person name="Lundell T."/>
            <person name="Morin E."/>
            <person name="Murat C."/>
            <person name="Sun H."/>
            <person name="Tunlid A."/>
            <person name="Henrissat B."/>
            <person name="Grigoriev I.V."/>
            <person name="Hibbett D.S."/>
            <person name="Martin F."/>
            <person name="Nordberg H.P."/>
            <person name="Cantor M.N."/>
            <person name="Hua S.X."/>
        </authorList>
    </citation>
    <scope>NUCLEOTIDE SEQUENCE [LARGE SCALE GENOMIC DNA]</scope>
    <source>
        <strain evidence="1 2">ATCC 200175</strain>
    </source>
</reference>